<comment type="caution">
    <text evidence="2">The sequence shown here is derived from an EMBL/GenBank/DDBJ whole genome shotgun (WGS) entry which is preliminary data.</text>
</comment>
<dbReference type="InterPro" id="IPR018551">
    <property type="entry name" value="DUF2007"/>
</dbReference>
<dbReference type="Proteomes" id="UP001229244">
    <property type="component" value="Unassembled WGS sequence"/>
</dbReference>
<evidence type="ECO:0000313" key="2">
    <source>
        <dbReference type="EMBL" id="MDQ0315855.1"/>
    </source>
</evidence>
<reference evidence="2" key="1">
    <citation type="submission" date="2023-07" db="EMBL/GenBank/DDBJ databases">
        <title>Genomic Encyclopedia of Type Strains, Phase IV (KMG-IV): sequencing the most valuable type-strain genomes for metagenomic binning, comparative biology and taxonomic classification.</title>
        <authorList>
            <person name="Goeker M."/>
        </authorList>
    </citation>
    <scope>NUCLEOTIDE SEQUENCE</scope>
    <source>
        <strain evidence="2">DSM 21202</strain>
    </source>
</reference>
<accession>A0AAE4AT84</accession>
<gene>
    <name evidence="2" type="ORF">J2S73_002312</name>
</gene>
<feature type="domain" description="DUF2007" evidence="1">
    <location>
        <begin position="1"/>
        <end position="65"/>
    </location>
</feature>
<keyword evidence="3" id="KW-1185">Reference proteome</keyword>
<sequence length="76" mass="8322">MEELLKTNDMTLIAYVEALLKDANIPYQVLDQNMSVIEGSIGILPRRVLVPEDRLTEARTLITDAGEGASLPPAAR</sequence>
<dbReference type="RefSeq" id="WP_306885684.1">
    <property type="nucleotide sequence ID" value="NZ_JAUSUL010000002.1"/>
</dbReference>
<evidence type="ECO:0000313" key="3">
    <source>
        <dbReference type="Proteomes" id="UP001229244"/>
    </source>
</evidence>
<dbReference type="EMBL" id="JAUSUL010000002">
    <property type="protein sequence ID" value="MDQ0315855.1"/>
    <property type="molecule type" value="Genomic_DNA"/>
</dbReference>
<dbReference type="Gene3D" id="3.30.70.790">
    <property type="entry name" value="UreE, C-terminal domain"/>
    <property type="match status" value="1"/>
</dbReference>
<evidence type="ECO:0000259" key="1">
    <source>
        <dbReference type="Pfam" id="PF09413"/>
    </source>
</evidence>
<dbReference type="AlphaFoldDB" id="A0AAE4AT84"/>
<organism evidence="2 3">
    <name type="scientific">Amorphus orientalis</name>
    <dbReference type="NCBI Taxonomy" id="649198"/>
    <lineage>
        <taxon>Bacteria</taxon>
        <taxon>Pseudomonadati</taxon>
        <taxon>Pseudomonadota</taxon>
        <taxon>Alphaproteobacteria</taxon>
        <taxon>Hyphomicrobiales</taxon>
        <taxon>Amorphaceae</taxon>
        <taxon>Amorphus</taxon>
    </lineage>
</organism>
<proteinExistence type="predicted"/>
<name>A0AAE4AT84_9HYPH</name>
<protein>
    <recommendedName>
        <fullName evidence="1">DUF2007 domain-containing protein</fullName>
    </recommendedName>
</protein>
<dbReference type="Pfam" id="PF09413">
    <property type="entry name" value="DUF2007"/>
    <property type="match status" value="1"/>
</dbReference>
<dbReference type="InterPro" id="IPR011322">
    <property type="entry name" value="N-reg_PII-like_a/b"/>
</dbReference>
<dbReference type="SUPFAM" id="SSF54913">
    <property type="entry name" value="GlnB-like"/>
    <property type="match status" value="1"/>
</dbReference>